<dbReference type="Gene3D" id="3.20.20.70">
    <property type="entry name" value="Aldolase class I"/>
    <property type="match status" value="1"/>
</dbReference>
<dbReference type="PIRSF" id="PIRSF004869">
    <property type="entry name" value="PflX_prd"/>
    <property type="match status" value="1"/>
</dbReference>
<dbReference type="InterPro" id="IPR013785">
    <property type="entry name" value="Aldolase_TIM"/>
</dbReference>
<dbReference type="GO" id="GO:0016829">
    <property type="term" value="F:lyase activity"/>
    <property type="evidence" value="ECO:0007669"/>
    <property type="project" value="UniProtKB-KW"/>
</dbReference>
<feature type="binding site" evidence="6">
    <location>
        <position position="77"/>
    </location>
    <ligand>
        <name>[4Fe-4S] cluster</name>
        <dbReference type="ChEBI" id="CHEBI:49883"/>
        <note>4Fe-4S-S-AdoMet</note>
    </ligand>
</feature>
<dbReference type="SMART" id="SM00729">
    <property type="entry name" value="Elp3"/>
    <property type="match status" value="1"/>
</dbReference>
<dbReference type="GO" id="GO:0051539">
    <property type="term" value="F:4 iron, 4 sulfur cluster binding"/>
    <property type="evidence" value="ECO:0007669"/>
    <property type="project" value="UniProtKB-KW"/>
</dbReference>
<reference evidence="8" key="1">
    <citation type="submission" date="2019-11" db="EMBL/GenBank/DDBJ databases">
        <authorList>
            <person name="Feng L."/>
        </authorList>
    </citation>
    <scope>NUCLEOTIDE SEQUENCE</scope>
    <source>
        <strain evidence="8">CsymbiosumLFYP84</strain>
    </source>
</reference>
<dbReference type="SUPFAM" id="SSF102114">
    <property type="entry name" value="Radical SAM enzymes"/>
    <property type="match status" value="1"/>
</dbReference>
<keyword evidence="4 6" id="KW-0408">Iron</keyword>
<keyword evidence="3 6" id="KW-0479">Metal-binding</keyword>
<evidence type="ECO:0000256" key="2">
    <source>
        <dbReference type="ARBA" id="ARBA00022691"/>
    </source>
</evidence>
<dbReference type="PANTHER" id="PTHR30352:SF5">
    <property type="entry name" value="PYRUVATE FORMATE-LYASE 1-ACTIVATING ENZYME"/>
    <property type="match status" value="1"/>
</dbReference>
<evidence type="ECO:0000259" key="7">
    <source>
        <dbReference type="PROSITE" id="PS51918"/>
    </source>
</evidence>
<evidence type="ECO:0000256" key="4">
    <source>
        <dbReference type="ARBA" id="ARBA00023004"/>
    </source>
</evidence>
<protein>
    <submittedName>
        <fullName evidence="8">Pyruvate formate-lyase 1-activating enzyme</fullName>
        <ecNumber evidence="8">1.97.1.4</ecNumber>
    </submittedName>
</protein>
<dbReference type="GO" id="GO:0043365">
    <property type="term" value="F:[formate-C-acetyltransferase]-activating enzyme activity"/>
    <property type="evidence" value="ECO:0007669"/>
    <property type="project" value="UniProtKB-EC"/>
</dbReference>
<accession>A0A6N3CVF1</accession>
<keyword evidence="8" id="KW-0456">Lyase</keyword>
<dbReference type="InterPro" id="IPR027596">
    <property type="entry name" value="AmmeMemoSam_rS"/>
</dbReference>
<keyword evidence="2 6" id="KW-0949">S-adenosyl-L-methionine</keyword>
<dbReference type="GO" id="GO:0046872">
    <property type="term" value="F:metal ion binding"/>
    <property type="evidence" value="ECO:0007669"/>
    <property type="project" value="UniProtKB-KW"/>
</dbReference>
<keyword evidence="5 6" id="KW-0411">Iron-sulfur</keyword>
<organism evidence="8">
    <name type="scientific">Clostridium symbiosum</name>
    <name type="common">Bacteroides symbiosus</name>
    <dbReference type="NCBI Taxonomy" id="1512"/>
    <lineage>
        <taxon>Bacteria</taxon>
        <taxon>Bacillati</taxon>
        <taxon>Bacillota</taxon>
        <taxon>Clostridia</taxon>
        <taxon>Lachnospirales</taxon>
        <taxon>Lachnospiraceae</taxon>
        <taxon>Otoolea</taxon>
    </lineage>
</organism>
<gene>
    <name evidence="8" type="primary">pflA_2</name>
    <name evidence="8" type="ORF">CSLFYP84_01528</name>
</gene>
<proteinExistence type="predicted"/>
<evidence type="ECO:0000256" key="3">
    <source>
        <dbReference type="ARBA" id="ARBA00022723"/>
    </source>
</evidence>
<dbReference type="InterPro" id="IPR006638">
    <property type="entry name" value="Elp3/MiaA/NifB-like_rSAM"/>
</dbReference>
<dbReference type="EC" id="1.97.1.4" evidence="8"/>
<dbReference type="SFLD" id="SFLDS00029">
    <property type="entry name" value="Radical_SAM"/>
    <property type="match status" value="1"/>
</dbReference>
<dbReference type="InterPro" id="IPR034457">
    <property type="entry name" value="Organic_radical-activating"/>
</dbReference>
<evidence type="ECO:0000256" key="5">
    <source>
        <dbReference type="ARBA" id="ARBA00023014"/>
    </source>
</evidence>
<dbReference type="InterPro" id="IPR058240">
    <property type="entry name" value="rSAM_sf"/>
</dbReference>
<dbReference type="AlphaFoldDB" id="A0A6N3CVF1"/>
<dbReference type="RefSeq" id="WP_044902436.1">
    <property type="nucleotide sequence ID" value="NZ_CACRUA010000020.1"/>
</dbReference>
<sequence>MKTVCRVCAGRCALEEGQTGFCKVRVNRDGIITSNAYGKVTSLALDPIEKKPLNYFYPGSRILSVGSYGCNFACPFCQNHEISMAGEREIIDGLLPIYHLSPGEAVKMAAEYVNRGNIGIAYTYNEPLINYEYVRDCAIPAREMGLKNVVITNGSVSLEVLDEVLPWIDAFNIDLKGFTDNFYRMVHGELEDVKRFIVRASGKSHVEITTLIIPGLNDTEREIEEMAEWIASVRRDIPLHLNRFFPRYKMTDREATSPELLLRLAGAARNHLEYVRVGNC</sequence>
<evidence type="ECO:0000256" key="1">
    <source>
        <dbReference type="ARBA" id="ARBA00022485"/>
    </source>
</evidence>
<keyword evidence="8" id="KW-0560">Oxidoreductase</keyword>
<dbReference type="PANTHER" id="PTHR30352">
    <property type="entry name" value="PYRUVATE FORMATE-LYASE-ACTIVATING ENZYME"/>
    <property type="match status" value="1"/>
</dbReference>
<dbReference type="NCBIfam" id="TIGR04337">
    <property type="entry name" value="AmmeMemoSam_rS"/>
    <property type="match status" value="1"/>
</dbReference>
<feature type="binding site" evidence="6">
    <location>
        <position position="74"/>
    </location>
    <ligand>
        <name>[4Fe-4S] cluster</name>
        <dbReference type="ChEBI" id="CHEBI:49883"/>
        <note>4Fe-4S-S-AdoMet</note>
    </ligand>
</feature>
<keyword evidence="8" id="KW-0670">Pyruvate</keyword>
<evidence type="ECO:0000256" key="6">
    <source>
        <dbReference type="PIRSR" id="PIRSR004869-50"/>
    </source>
</evidence>
<feature type="binding site" evidence="6">
    <location>
        <position position="70"/>
    </location>
    <ligand>
        <name>[4Fe-4S] cluster</name>
        <dbReference type="ChEBI" id="CHEBI:49883"/>
        <note>4Fe-4S-S-AdoMet</note>
    </ligand>
</feature>
<comment type="cofactor">
    <cofactor evidence="6">
        <name>[4Fe-4S] cluster</name>
        <dbReference type="ChEBI" id="CHEBI:49883"/>
    </cofactor>
    <text evidence="6">Binds 1 [4Fe-4S] cluster. The cluster is coordinated with 3 cysteines and an exchangeable S-adenosyl-L-methionine.</text>
</comment>
<dbReference type="EMBL" id="CACRUA010000020">
    <property type="protein sequence ID" value="VYU18541.1"/>
    <property type="molecule type" value="Genomic_DNA"/>
</dbReference>
<dbReference type="InterPro" id="IPR016431">
    <property type="entry name" value="Pyrv-formate_lyase-activ_prd"/>
</dbReference>
<dbReference type="Pfam" id="PF04055">
    <property type="entry name" value="Radical_SAM"/>
    <property type="match status" value="1"/>
</dbReference>
<feature type="domain" description="Radical SAM core" evidence="7">
    <location>
        <begin position="55"/>
        <end position="280"/>
    </location>
</feature>
<dbReference type="CDD" id="cd01335">
    <property type="entry name" value="Radical_SAM"/>
    <property type="match status" value="1"/>
</dbReference>
<dbReference type="PROSITE" id="PS51918">
    <property type="entry name" value="RADICAL_SAM"/>
    <property type="match status" value="1"/>
</dbReference>
<name>A0A6N3CVF1_CLOSY</name>
<dbReference type="SFLD" id="SFLDG01101">
    <property type="entry name" value="Uncharacterised_Radical_SAM_Su"/>
    <property type="match status" value="1"/>
</dbReference>
<evidence type="ECO:0000313" key="8">
    <source>
        <dbReference type="EMBL" id="VYU18541.1"/>
    </source>
</evidence>
<keyword evidence="1" id="KW-0004">4Fe-4S</keyword>
<dbReference type="InterPro" id="IPR007197">
    <property type="entry name" value="rSAM"/>
</dbReference>